<organism evidence="7 8">
    <name type="scientific">Chlamydomonas reinhardtii</name>
    <name type="common">Chlamydomonas smithii</name>
    <dbReference type="NCBI Taxonomy" id="3055"/>
    <lineage>
        <taxon>Eukaryota</taxon>
        <taxon>Viridiplantae</taxon>
        <taxon>Chlorophyta</taxon>
        <taxon>core chlorophytes</taxon>
        <taxon>Chlorophyceae</taxon>
        <taxon>CS clade</taxon>
        <taxon>Chlamydomonadales</taxon>
        <taxon>Chlamydomonadaceae</taxon>
        <taxon>Chlamydomonas</taxon>
    </lineage>
</organism>
<dbReference type="PaxDb" id="3055-EDP00366"/>
<keyword evidence="2 5" id="KW-0812">Transmembrane</keyword>
<comment type="subcellular location">
    <subcellularLocation>
        <location evidence="1">Endomembrane system</location>
        <topology evidence="1">Multi-pass membrane protein</topology>
    </subcellularLocation>
</comment>
<dbReference type="InterPro" id="IPR001104">
    <property type="entry name" value="3-oxo-5_a-steroid_4-DH_C"/>
</dbReference>
<protein>
    <recommendedName>
        <fullName evidence="6">3-oxo-5-alpha-steroid 4-dehydrogenase C-terminal domain-containing protein</fullName>
    </recommendedName>
</protein>
<accession>A8J6E6</accession>
<gene>
    <name evidence="7" type="ORF">CHLRE_17g720950v5</name>
</gene>
<dbReference type="Proteomes" id="UP000006906">
    <property type="component" value="Chromosome 17"/>
</dbReference>
<evidence type="ECO:0000313" key="8">
    <source>
        <dbReference type="Proteomes" id="UP000006906"/>
    </source>
</evidence>
<dbReference type="InterPro" id="IPR039698">
    <property type="entry name" value="Dfg10/SRD5A3"/>
</dbReference>
<dbReference type="OMA" id="EDYPANR"/>
<dbReference type="HOGENOM" id="CLU_044409_1_0_1"/>
<dbReference type="GO" id="GO:0006629">
    <property type="term" value="P:lipid metabolic process"/>
    <property type="evidence" value="ECO:0007669"/>
    <property type="project" value="InterPro"/>
</dbReference>
<dbReference type="STRING" id="3055.A8J6E6"/>
<feature type="transmembrane region" description="Helical" evidence="5">
    <location>
        <begin position="296"/>
        <end position="318"/>
    </location>
</feature>
<dbReference type="Gramene" id="PNW70466">
    <property type="protein sequence ID" value="PNW70466"/>
    <property type="gene ID" value="CHLRE_17g720950v5"/>
</dbReference>
<evidence type="ECO:0000256" key="5">
    <source>
        <dbReference type="SAM" id="Phobius"/>
    </source>
</evidence>
<keyword evidence="8" id="KW-1185">Reference proteome</keyword>
<dbReference type="Pfam" id="PF02544">
    <property type="entry name" value="Steroid_dh"/>
    <property type="match status" value="1"/>
</dbReference>
<feature type="transmembrane region" description="Helical" evidence="5">
    <location>
        <begin position="25"/>
        <end position="48"/>
    </location>
</feature>
<dbReference type="OrthoDB" id="541710at2759"/>
<dbReference type="EMBL" id="CM008978">
    <property type="protein sequence ID" value="PNW70466.1"/>
    <property type="molecule type" value="Genomic_DNA"/>
</dbReference>
<reference evidence="7 8" key="1">
    <citation type="journal article" date="2007" name="Science">
        <title>The Chlamydomonas genome reveals the evolution of key animal and plant functions.</title>
        <authorList>
            <person name="Merchant S.S."/>
            <person name="Prochnik S.E."/>
            <person name="Vallon O."/>
            <person name="Harris E.H."/>
            <person name="Karpowicz S.J."/>
            <person name="Witman G.B."/>
            <person name="Terry A."/>
            <person name="Salamov A."/>
            <person name="Fritz-Laylin L.K."/>
            <person name="Marechal-Drouard L."/>
            <person name="Marshall W.F."/>
            <person name="Qu L.H."/>
            <person name="Nelson D.R."/>
            <person name="Sanderfoot A.A."/>
            <person name="Spalding M.H."/>
            <person name="Kapitonov V.V."/>
            <person name="Ren Q."/>
            <person name="Ferris P."/>
            <person name="Lindquist E."/>
            <person name="Shapiro H."/>
            <person name="Lucas S.M."/>
            <person name="Grimwood J."/>
            <person name="Schmutz J."/>
            <person name="Cardol P."/>
            <person name="Cerutti H."/>
            <person name="Chanfreau G."/>
            <person name="Chen C.L."/>
            <person name="Cognat V."/>
            <person name="Croft M.T."/>
            <person name="Dent R."/>
            <person name="Dutcher S."/>
            <person name="Fernandez E."/>
            <person name="Fukuzawa H."/>
            <person name="Gonzalez-Ballester D."/>
            <person name="Gonzalez-Halphen D."/>
            <person name="Hallmann A."/>
            <person name="Hanikenne M."/>
            <person name="Hippler M."/>
            <person name="Inwood W."/>
            <person name="Jabbari K."/>
            <person name="Kalanon M."/>
            <person name="Kuras R."/>
            <person name="Lefebvre P.A."/>
            <person name="Lemaire S.D."/>
            <person name="Lobanov A.V."/>
            <person name="Lohr M."/>
            <person name="Manuell A."/>
            <person name="Meier I."/>
            <person name="Mets L."/>
            <person name="Mittag M."/>
            <person name="Mittelmeier T."/>
            <person name="Moroney J.V."/>
            <person name="Moseley J."/>
            <person name="Napoli C."/>
            <person name="Nedelcu A.M."/>
            <person name="Niyogi K."/>
            <person name="Novoselov S.V."/>
            <person name="Paulsen I.T."/>
            <person name="Pazour G."/>
            <person name="Purton S."/>
            <person name="Ral J.P."/>
            <person name="Riano-Pachon D.M."/>
            <person name="Riekhof W."/>
            <person name="Rymarquis L."/>
            <person name="Schroda M."/>
            <person name="Stern D."/>
            <person name="Umen J."/>
            <person name="Willows R."/>
            <person name="Wilson N."/>
            <person name="Zimmer S.L."/>
            <person name="Allmer J."/>
            <person name="Balk J."/>
            <person name="Bisova K."/>
            <person name="Chen C.J."/>
            <person name="Elias M."/>
            <person name="Gendler K."/>
            <person name="Hauser C."/>
            <person name="Lamb M.R."/>
            <person name="Ledford H."/>
            <person name="Long J.C."/>
            <person name="Minagawa J."/>
            <person name="Page M.D."/>
            <person name="Pan J."/>
            <person name="Pootakham W."/>
            <person name="Roje S."/>
            <person name="Rose A."/>
            <person name="Stahlberg E."/>
            <person name="Terauchi A.M."/>
            <person name="Yang P."/>
            <person name="Ball S."/>
            <person name="Bowler C."/>
            <person name="Dieckmann C.L."/>
            <person name="Gladyshev V.N."/>
            <person name="Green P."/>
            <person name="Jorgensen R."/>
            <person name="Mayfield S."/>
            <person name="Mueller-Roeber B."/>
            <person name="Rajamani S."/>
            <person name="Sayre R.T."/>
            <person name="Brokstein P."/>
            <person name="Dubchak I."/>
            <person name="Goodstein D."/>
            <person name="Hornick L."/>
            <person name="Huang Y.W."/>
            <person name="Jhaveri J."/>
            <person name="Luo Y."/>
            <person name="Martinez D."/>
            <person name="Ngau W.C."/>
            <person name="Otillar B."/>
            <person name="Poliakov A."/>
            <person name="Porter A."/>
            <person name="Szajkowski L."/>
            <person name="Werner G."/>
            <person name="Zhou K."/>
            <person name="Grigoriev I.V."/>
            <person name="Rokhsar D.S."/>
            <person name="Grossman A.R."/>
        </authorList>
    </citation>
    <scope>NUCLEOTIDE SEQUENCE [LARGE SCALE GENOMIC DNA]</scope>
    <source>
        <strain evidence="8">CC-503</strain>
    </source>
</reference>
<evidence type="ECO:0000256" key="3">
    <source>
        <dbReference type="ARBA" id="ARBA00022989"/>
    </source>
</evidence>
<dbReference type="KEGG" id="cre:CHLRE_17g720950v5"/>
<dbReference type="GO" id="GO:0006488">
    <property type="term" value="P:dolichol-linked oligosaccharide biosynthetic process"/>
    <property type="evidence" value="ECO:0007669"/>
    <property type="project" value="InterPro"/>
</dbReference>
<proteinExistence type="predicted"/>
<name>A8J6E6_CHLRE</name>
<evidence type="ECO:0000259" key="6">
    <source>
        <dbReference type="Pfam" id="PF02544"/>
    </source>
</evidence>
<dbReference type="GO" id="GO:0102389">
    <property type="term" value="F:polyprenol reductase activity"/>
    <property type="evidence" value="ECO:0000318"/>
    <property type="project" value="GO_Central"/>
</dbReference>
<keyword evidence="3 5" id="KW-1133">Transmembrane helix</keyword>
<dbReference type="eggNOG" id="KOG1640">
    <property type="taxonomic scope" value="Eukaryota"/>
</dbReference>
<dbReference type="FunCoup" id="A8J6E6">
    <property type="interactions" value="1316"/>
</dbReference>
<feature type="transmembrane region" description="Helical" evidence="5">
    <location>
        <begin position="151"/>
        <end position="173"/>
    </location>
</feature>
<evidence type="ECO:0000256" key="2">
    <source>
        <dbReference type="ARBA" id="ARBA00022692"/>
    </source>
</evidence>
<evidence type="ECO:0000256" key="1">
    <source>
        <dbReference type="ARBA" id="ARBA00004127"/>
    </source>
</evidence>
<evidence type="ECO:0000256" key="4">
    <source>
        <dbReference type="ARBA" id="ARBA00023136"/>
    </source>
</evidence>
<dbReference type="GO" id="GO:0005783">
    <property type="term" value="C:endoplasmic reticulum"/>
    <property type="evidence" value="ECO:0000318"/>
    <property type="project" value="GO_Central"/>
</dbReference>
<feature type="transmembrane region" description="Helical" evidence="5">
    <location>
        <begin position="214"/>
        <end position="235"/>
    </location>
</feature>
<dbReference type="AlphaFoldDB" id="A8J6E6"/>
<dbReference type="PANTHER" id="PTHR14624">
    <property type="entry name" value="DFG10 PROTEIN"/>
    <property type="match status" value="1"/>
</dbReference>
<sequence length="367" mass="39970">MMTVQEFIAAIADSLLPRLPALLQAYWVLASSAVLLTLLPLPIVPSAFKAAVKLAASRGKLWHDRPDAKALGFLKDVSVPQQYFEHFYLVGSLVTTVLLQVYIFVCTPDTDGSTLKRDSLLALFLFELHVLRRYGESNYVMHYPETARMHLLAYLFGLSYYVVAPLTLLPAFVMDVGVLRGAWDQALGGGKDLAGVDERLYAAVLAPHPGKYRLAGALALYVFASILQFVSHLSLARMSREASQRATEFAVVDAINKGNRAGVVGAIPTPAGVVDADGKPLTAKVVHLYEVPRGGVFNLVSCPHYLAEILIYAALALVTSGSTGSLLMAGWVFLNLVLAAAATQRFYRTRYPNDYPKSRAALIPFIL</sequence>
<dbReference type="UniPathway" id="UPA00378"/>
<feature type="transmembrane region" description="Helical" evidence="5">
    <location>
        <begin position="324"/>
        <end position="342"/>
    </location>
</feature>
<evidence type="ECO:0000313" key="7">
    <source>
        <dbReference type="EMBL" id="PNW70466.1"/>
    </source>
</evidence>
<dbReference type="PANTHER" id="PTHR14624:SF0">
    <property type="entry name" value="POLYPRENOL REDUCTASE"/>
    <property type="match status" value="1"/>
</dbReference>
<dbReference type="PROSITE" id="PS50244">
    <property type="entry name" value="S5A_REDUCTASE"/>
    <property type="match status" value="1"/>
</dbReference>
<feature type="domain" description="3-oxo-5-alpha-steroid 4-dehydrogenase C-terminal" evidence="6">
    <location>
        <begin position="288"/>
        <end position="367"/>
    </location>
</feature>
<dbReference type="GeneID" id="5722686"/>
<keyword evidence="4 5" id="KW-0472">Membrane</keyword>
<dbReference type="InParanoid" id="A8J6E6"/>
<dbReference type="RefSeq" id="XP_001697111.1">
    <property type="nucleotide sequence ID" value="XM_001697059.2"/>
</dbReference>